<evidence type="ECO:0000313" key="3">
    <source>
        <dbReference type="EMBL" id="CBJ27933.1"/>
    </source>
</evidence>
<feature type="transmembrane region" description="Helical" evidence="2">
    <location>
        <begin position="623"/>
        <end position="651"/>
    </location>
</feature>
<dbReference type="Proteomes" id="UP000002630">
    <property type="component" value="Linkage Group LG26"/>
</dbReference>
<keyword evidence="4" id="KW-1185">Reference proteome</keyword>
<name>D7G870_ECTSI</name>
<dbReference type="AlphaFoldDB" id="D7G870"/>
<dbReference type="InParanoid" id="D7G870"/>
<reference evidence="3 4" key="1">
    <citation type="journal article" date="2010" name="Nature">
        <title>The Ectocarpus genome and the independent evolution of multicellularity in brown algae.</title>
        <authorList>
            <person name="Cock J.M."/>
            <person name="Sterck L."/>
            <person name="Rouze P."/>
            <person name="Scornet D."/>
            <person name="Allen A.E."/>
            <person name="Amoutzias G."/>
            <person name="Anthouard V."/>
            <person name="Artiguenave F."/>
            <person name="Aury J.M."/>
            <person name="Badger J.H."/>
            <person name="Beszteri B."/>
            <person name="Billiau K."/>
            <person name="Bonnet E."/>
            <person name="Bothwell J.H."/>
            <person name="Bowler C."/>
            <person name="Boyen C."/>
            <person name="Brownlee C."/>
            <person name="Carrano C.J."/>
            <person name="Charrier B."/>
            <person name="Cho G.Y."/>
            <person name="Coelho S.M."/>
            <person name="Collen J."/>
            <person name="Corre E."/>
            <person name="Da Silva C."/>
            <person name="Delage L."/>
            <person name="Delaroque N."/>
            <person name="Dittami S.M."/>
            <person name="Doulbeau S."/>
            <person name="Elias M."/>
            <person name="Farnham G."/>
            <person name="Gachon C.M."/>
            <person name="Gschloessl B."/>
            <person name="Heesch S."/>
            <person name="Jabbari K."/>
            <person name="Jubin C."/>
            <person name="Kawai H."/>
            <person name="Kimura K."/>
            <person name="Kloareg B."/>
            <person name="Kupper F.C."/>
            <person name="Lang D."/>
            <person name="Le Bail A."/>
            <person name="Leblanc C."/>
            <person name="Lerouge P."/>
            <person name="Lohr M."/>
            <person name="Lopez P.J."/>
            <person name="Martens C."/>
            <person name="Maumus F."/>
            <person name="Michel G."/>
            <person name="Miranda-Saavedra D."/>
            <person name="Morales J."/>
            <person name="Moreau H."/>
            <person name="Motomura T."/>
            <person name="Nagasato C."/>
            <person name="Napoli C.A."/>
            <person name="Nelson D.R."/>
            <person name="Nyvall-Collen P."/>
            <person name="Peters A.F."/>
            <person name="Pommier C."/>
            <person name="Potin P."/>
            <person name="Poulain J."/>
            <person name="Quesneville H."/>
            <person name="Read B."/>
            <person name="Rensing S.A."/>
            <person name="Ritter A."/>
            <person name="Rousvoal S."/>
            <person name="Samanta M."/>
            <person name="Samson G."/>
            <person name="Schroeder D.C."/>
            <person name="Segurens B."/>
            <person name="Strittmatter M."/>
            <person name="Tonon T."/>
            <person name="Tregear J.W."/>
            <person name="Valentin K."/>
            <person name="von Dassow P."/>
            <person name="Yamagishi T."/>
            <person name="Van de Peer Y."/>
            <person name="Wincker P."/>
        </authorList>
    </citation>
    <scope>NUCLEOTIDE SEQUENCE [LARGE SCALE GENOMIC DNA]</scope>
    <source>
        <strain evidence="4">Ec32 / CCAP1310/4</strain>
    </source>
</reference>
<feature type="compositionally biased region" description="Basic residues" evidence="1">
    <location>
        <begin position="944"/>
        <end position="955"/>
    </location>
</feature>
<evidence type="ECO:0008006" key="5">
    <source>
        <dbReference type="Google" id="ProtNLM"/>
    </source>
</evidence>
<dbReference type="EMBL" id="FN649107">
    <property type="protein sequence ID" value="CBJ27933.1"/>
    <property type="molecule type" value="Genomic_DNA"/>
</dbReference>
<dbReference type="eggNOG" id="ENOG502QZ1Z">
    <property type="taxonomic scope" value="Eukaryota"/>
</dbReference>
<evidence type="ECO:0000313" key="4">
    <source>
        <dbReference type="Proteomes" id="UP000002630"/>
    </source>
</evidence>
<keyword evidence="2" id="KW-0472">Membrane</keyword>
<protein>
    <recommendedName>
        <fullName evidence="5">CSC1/OSCA1-like 7TM region domain-containing protein</fullName>
    </recommendedName>
</protein>
<dbReference type="EMBL" id="FN649751">
    <property type="protein sequence ID" value="CBJ27933.1"/>
    <property type="molecule type" value="Genomic_DNA"/>
</dbReference>
<feature type="transmembrane region" description="Helical" evidence="2">
    <location>
        <begin position="705"/>
        <end position="725"/>
    </location>
</feature>
<sequence length="955" mass="106582">MEETVTRTCFKASRVNHVRQRIGTSVEQKRHTAVSDGRRLTNLTDVSDMGFHPCLAGGDETVTTLISQTATCDDHFFKMSDNPETLLTAKNGSFVIMCCDVLCCIWLMALYWRFKHEMIEFEEKADKENVTPADYAVEVTGIPVDANDEEVIRHFSELFRLDKPGWTFPGWGCCALGKKSADMPEDVVDCGGVSIGASLEPVKSTAHSRFDHVCRGSWLAECSLAHPEGDFIRQLQSKAERFEQISWKTSAAFVVFNHETSVVRCLADYARYPLWMQPRQLRFREKHRITVQRAPEAANILWENLELTQKERAHRKTLTLWVTIVLLTASFALLYASNIAEKEFNAAIASSEQRCLVTIPAEHGLPPATPYAGGFAPEGICASDDIWVTLEGSPYQTNGQENTCVDPCVDPTDWRNMDCESGTGISPWQIASCLCRQEIEEHGTGAIDFVRKVGGGCWEYGTKYTIGKILTLVASVNVVVINFGLKWVLKRMGTYERHPSVTEQAVSNTWKISLALFINSACVVLLVNLPNSFTLFGSENAMTAAKLAAESAEGVEWYTTTGQALITTIAINVFAPRLPDLVEHFALGPWRRRPAAASSVITQRQLNRDWKGRNFDLSARLPITLMMLAVAVTFSPALPVLFPMVAVYLVATYFGDKFYLLRACCTPPQVRSQRIRFLKYFEQRGEPQTTTYDGRIVKVAAHAMPMMLVCHCMFAIYVFSAGTFFESDYVADVLSSSVDDNLSGDGGAQGATRSATKSVKLLCLPYIIMPALLALYALFTSTVGRLFRLWWSAITCKCFRGAAKVSGPKIKVTNPAYTEVFERGYPPREPVPAFFQQKMNWVIRQDARGCKFLQKTRQKAKDSPKSRKNNGSQGPEVMLTWEVLRSIYPAHTYHLEDNPAYRDIVVTRNVIAKELGITTPKSPGGKLWSPADYDTYNGVSKPSSARRARKTKASD</sequence>
<dbReference type="STRING" id="2880.D7G870"/>
<feature type="transmembrane region" description="Helical" evidence="2">
    <location>
        <begin position="94"/>
        <end position="114"/>
    </location>
</feature>
<dbReference type="GO" id="GO:0005886">
    <property type="term" value="C:plasma membrane"/>
    <property type="evidence" value="ECO:0007669"/>
    <property type="project" value="TreeGrafter"/>
</dbReference>
<feature type="transmembrane region" description="Helical" evidence="2">
    <location>
        <begin position="510"/>
        <end position="529"/>
    </location>
</feature>
<feature type="region of interest" description="Disordered" evidence="1">
    <location>
        <begin position="854"/>
        <end position="874"/>
    </location>
</feature>
<keyword evidence="2" id="KW-1133">Transmembrane helix</keyword>
<keyword evidence="2" id="KW-0812">Transmembrane</keyword>
<gene>
    <name evidence="3" type="ORF">Esi_0087_0063</name>
</gene>
<dbReference type="PANTHER" id="PTHR13018:SF83">
    <property type="entry name" value="RRM DOMAIN-CONTAINING PROTEIN"/>
    <property type="match status" value="1"/>
</dbReference>
<dbReference type="GO" id="GO:0005227">
    <property type="term" value="F:calcium-activated cation channel activity"/>
    <property type="evidence" value="ECO:0007669"/>
    <property type="project" value="InterPro"/>
</dbReference>
<feature type="transmembrane region" description="Helical" evidence="2">
    <location>
        <begin position="318"/>
        <end position="336"/>
    </location>
</feature>
<feature type="region of interest" description="Disordered" evidence="1">
    <location>
        <begin position="919"/>
        <end position="955"/>
    </location>
</feature>
<proteinExistence type="predicted"/>
<evidence type="ECO:0000256" key="2">
    <source>
        <dbReference type="SAM" id="Phobius"/>
    </source>
</evidence>
<feature type="transmembrane region" description="Helical" evidence="2">
    <location>
        <begin position="759"/>
        <end position="779"/>
    </location>
</feature>
<organism evidence="3 4">
    <name type="scientific">Ectocarpus siliculosus</name>
    <name type="common">Brown alga</name>
    <name type="synonym">Conferva siliculosa</name>
    <dbReference type="NCBI Taxonomy" id="2880"/>
    <lineage>
        <taxon>Eukaryota</taxon>
        <taxon>Sar</taxon>
        <taxon>Stramenopiles</taxon>
        <taxon>Ochrophyta</taxon>
        <taxon>PX clade</taxon>
        <taxon>Phaeophyceae</taxon>
        <taxon>Ectocarpales</taxon>
        <taxon>Ectocarpaceae</taxon>
        <taxon>Ectocarpus</taxon>
    </lineage>
</organism>
<dbReference type="PANTHER" id="PTHR13018">
    <property type="entry name" value="PROBABLE MEMBRANE PROTEIN DUF221-RELATED"/>
    <property type="match status" value="1"/>
</dbReference>
<accession>D7G870</accession>
<dbReference type="OMA" id="INSACVV"/>
<feature type="transmembrane region" description="Helical" evidence="2">
    <location>
        <begin position="469"/>
        <end position="489"/>
    </location>
</feature>
<dbReference type="OrthoDB" id="192629at2759"/>
<evidence type="ECO:0000256" key="1">
    <source>
        <dbReference type="SAM" id="MobiDB-lite"/>
    </source>
</evidence>
<dbReference type="InterPro" id="IPR045122">
    <property type="entry name" value="Csc1-like"/>
</dbReference>